<gene>
    <name evidence="1" type="ORF">C7K08_04180</name>
</gene>
<dbReference type="Proteomes" id="UP000240206">
    <property type="component" value="Unassembled WGS sequence"/>
</dbReference>
<dbReference type="InterPro" id="IPR021920">
    <property type="entry name" value="DUF3531"/>
</dbReference>
<dbReference type="EMBL" id="PXVC01000011">
    <property type="protein sequence ID" value="PSI02126.1"/>
    <property type="molecule type" value="Genomic_DNA"/>
</dbReference>
<keyword evidence="2" id="KW-1185">Reference proteome</keyword>
<evidence type="ECO:0000313" key="2">
    <source>
        <dbReference type="Proteomes" id="UP000240206"/>
    </source>
</evidence>
<proteinExistence type="predicted"/>
<dbReference type="PANTHER" id="PTHR46737:SF2">
    <property type="entry name" value="OS02G0827600 PROTEIN"/>
    <property type="match status" value="1"/>
</dbReference>
<dbReference type="AlphaFoldDB" id="A0A2P7EFX2"/>
<dbReference type="PANTHER" id="PTHR46737">
    <property type="entry name" value="OS02G0827600 PROTEIN"/>
    <property type="match status" value="1"/>
</dbReference>
<protein>
    <submittedName>
        <fullName evidence="1">DUF3531 domain-containing protein</fullName>
    </submittedName>
</protein>
<evidence type="ECO:0000313" key="1">
    <source>
        <dbReference type="EMBL" id="PSI02126.1"/>
    </source>
</evidence>
<name>A0A2P7EFX2_9SYNE</name>
<dbReference type="RefSeq" id="WP_106499399.1">
    <property type="nucleotide sequence ID" value="NZ_PXVC01000011.1"/>
</dbReference>
<reference evidence="2" key="1">
    <citation type="submission" date="2018-03" db="EMBL/GenBank/DDBJ databases">
        <title>Ecological and genomic features of two cosmopolitan and abundant freshwater picocyanobacteria.</title>
        <authorList>
            <person name="Cabello-Yeves P.J."/>
            <person name="Picazo A."/>
            <person name="Camacho A."/>
            <person name="Callieri C."/>
            <person name="Rosselli R."/>
            <person name="Roda-Garcia J."/>
            <person name="Coutinho F.H."/>
            <person name="Rodriguez-Valera F."/>
        </authorList>
    </citation>
    <scope>NUCLEOTIDE SEQUENCE [LARGE SCALE GENOMIC DNA]</scope>
    <source>
        <strain evidence="2">Tous</strain>
    </source>
</reference>
<sequence length="147" mass="17303">MQVTFRDFDPFNCWFWLRFPNVPGQGERQYLEETFNCWYFLGRLGGFNAENLQVHEEGADVSWMTYDNDEAETSLLAVMHNMGEFEYQNEWARVWLDLGTSDGVGLDVLINALRCLDRDLLQIEELQVGGLNDEWPVEESEDRFFEN</sequence>
<comment type="caution">
    <text evidence="1">The sequence shown here is derived from an EMBL/GenBank/DDBJ whole genome shotgun (WGS) entry which is preliminary data.</text>
</comment>
<dbReference type="Pfam" id="PF12049">
    <property type="entry name" value="DUF3531"/>
    <property type="match status" value="1"/>
</dbReference>
<dbReference type="STRING" id="1910958.BTM30_00825"/>
<accession>A0A2P7EFX2</accession>
<organism evidence="1 2">
    <name type="scientific">Synechococcus lacustris str. Tous</name>
    <dbReference type="NCBI Taxonomy" id="1910958"/>
    <lineage>
        <taxon>Bacteria</taxon>
        <taxon>Bacillati</taxon>
        <taxon>Cyanobacteriota</taxon>
        <taxon>Cyanophyceae</taxon>
        <taxon>Synechococcales</taxon>
        <taxon>Synechococcaceae</taxon>
        <taxon>Synechococcus</taxon>
    </lineage>
</organism>